<accession>A0AA40VVI4</accession>
<evidence type="ECO:0000313" key="1">
    <source>
        <dbReference type="EMBL" id="MBD6621044.1"/>
    </source>
</evidence>
<proteinExistence type="predicted"/>
<dbReference type="RefSeq" id="WP_191762369.1">
    <property type="nucleotide sequence ID" value="NZ_VJXY01000105.1"/>
</dbReference>
<dbReference type="EMBL" id="VJXY01000105">
    <property type="protein sequence ID" value="MBD6621044.1"/>
    <property type="molecule type" value="Genomic_DNA"/>
</dbReference>
<dbReference type="Proteomes" id="UP001165986">
    <property type="component" value="Unassembled WGS sequence"/>
</dbReference>
<organism evidence="1 2">
    <name type="scientific">Komarekiella delphini-convector SJRDD-AB1</name>
    <dbReference type="NCBI Taxonomy" id="2593771"/>
    <lineage>
        <taxon>Bacteria</taxon>
        <taxon>Bacillati</taxon>
        <taxon>Cyanobacteriota</taxon>
        <taxon>Cyanophyceae</taxon>
        <taxon>Nostocales</taxon>
        <taxon>Nostocaceae</taxon>
        <taxon>Komarekiella</taxon>
        <taxon>Komarekiella delphini-convector</taxon>
    </lineage>
</organism>
<evidence type="ECO:0000313" key="2">
    <source>
        <dbReference type="Proteomes" id="UP001165986"/>
    </source>
</evidence>
<name>A0AA40VVI4_9NOST</name>
<protein>
    <submittedName>
        <fullName evidence="1">Uncharacterized protein</fullName>
    </submittedName>
</protein>
<keyword evidence="2" id="KW-1185">Reference proteome</keyword>
<reference evidence="1" key="1">
    <citation type="submission" date="2019-07" db="EMBL/GenBank/DDBJ databases">
        <title>Toxilogical consequences of a new and cryptic species of cyanobacteria (Komarekiella delphini-convector) recovered from the epidermis of a bottlenose dolphin and 1500 ft. in the air.</title>
        <authorList>
            <person name="Brown A.O."/>
            <person name="Dvorak P."/>
            <person name="Villanueva C.D."/>
            <person name="Foss A.J."/>
            <person name="Garvey A.D."/>
            <person name="Gibson Q.A."/>
            <person name="Johansen J.R."/>
            <person name="Casamatta D.A."/>
        </authorList>
    </citation>
    <scope>NUCLEOTIDE SEQUENCE</scope>
    <source>
        <strain evidence="1">SJRDD-AB1</strain>
    </source>
</reference>
<sequence>MSSKASAYLKEALRTRKGIKSPEAVFVGACKEERKPESAQVKSAVKDWFEWARKQRIVITMSGEIVYTPQGEAVELQVMMRQYSMQNLTPFISWRSCWDCLW</sequence>
<dbReference type="AlphaFoldDB" id="A0AA40VVI4"/>
<gene>
    <name evidence="1" type="ORF">FNW02_36305</name>
</gene>
<comment type="caution">
    <text evidence="1">The sequence shown here is derived from an EMBL/GenBank/DDBJ whole genome shotgun (WGS) entry which is preliminary data.</text>
</comment>